<proteinExistence type="predicted"/>
<keyword evidence="2" id="KW-1185">Reference proteome</keyword>
<protein>
    <recommendedName>
        <fullName evidence="3">Glycosyl hydrolase family protein</fullName>
    </recommendedName>
</protein>
<dbReference type="SUPFAM" id="SSF51445">
    <property type="entry name" value="(Trans)glycosidases"/>
    <property type="match status" value="1"/>
</dbReference>
<gene>
    <name evidence="1" type="ORF">NRE15_09345</name>
</gene>
<evidence type="ECO:0008006" key="3">
    <source>
        <dbReference type="Google" id="ProtNLM"/>
    </source>
</evidence>
<accession>A0ABY5P372</accession>
<dbReference type="RefSeq" id="WP_313792611.1">
    <property type="nucleotide sequence ID" value="NZ_CP102453.1"/>
</dbReference>
<reference evidence="1 2" key="1">
    <citation type="submission" date="2022-08" db="EMBL/GenBank/DDBJ databases">
        <title>Aerococcaceae sp. nov isolated from spoiled eye mask.</title>
        <authorList>
            <person name="Zhou G."/>
            <person name="Xie X.-B."/>
            <person name="Shi Q.-S."/>
            <person name="Wang Y.-S."/>
            <person name="Wen X."/>
            <person name="Peng H."/>
            <person name="Yang X.-J."/>
            <person name="Tao H.-B."/>
            <person name="Huang X.-M."/>
        </authorList>
    </citation>
    <scope>NUCLEOTIDE SEQUENCE [LARGE SCALE GENOMIC DNA]</scope>
    <source>
        <strain evidence="2">DM20194951</strain>
    </source>
</reference>
<dbReference type="Proteomes" id="UP001315967">
    <property type="component" value="Chromosome"/>
</dbReference>
<organism evidence="1 2">
    <name type="scientific">Fundicoccus culcitae</name>
    <dbReference type="NCBI Taxonomy" id="2969821"/>
    <lineage>
        <taxon>Bacteria</taxon>
        <taxon>Bacillati</taxon>
        <taxon>Bacillota</taxon>
        <taxon>Bacilli</taxon>
        <taxon>Lactobacillales</taxon>
        <taxon>Aerococcaceae</taxon>
        <taxon>Fundicoccus</taxon>
    </lineage>
</organism>
<name>A0ABY5P372_9LACT</name>
<dbReference type="InterPro" id="IPR017853">
    <property type="entry name" value="GH"/>
</dbReference>
<dbReference type="EMBL" id="CP102453">
    <property type="protein sequence ID" value="UUX33109.1"/>
    <property type="molecule type" value="Genomic_DNA"/>
</dbReference>
<sequence length="53" mass="5675">MIKFPDGFLWGTSSSGLQSESVEVGDGQGMNNGIIGSNKNQKESKIGLVLKKY</sequence>
<evidence type="ECO:0000313" key="1">
    <source>
        <dbReference type="EMBL" id="UUX33109.1"/>
    </source>
</evidence>
<evidence type="ECO:0000313" key="2">
    <source>
        <dbReference type="Proteomes" id="UP001315967"/>
    </source>
</evidence>